<dbReference type="KEGG" id="ccot:CCAX7_13810"/>
<dbReference type="Proteomes" id="UP000287394">
    <property type="component" value="Chromosome"/>
</dbReference>
<sequence>MLTRNKAIGFTLIELLVVIAIIAILAAILFPVFAKAREKARAIACVSNLKQLGLGMMQYTQDNDEHYPIGNNGQGCGWAGQLYPYIKSTGLYKCPDDGTAPDPATNRFVCSYGFNENTQGGYSLGGVLSAATAPANLVLLFEVTGNTAQVTNPNETDSLAGWGNAADWGWLDNGHGGKYSTGKLGNPQWPDTTRLDAANLNGRHTDGSNYALADGHAKYLRGTVVSPGKSAVTPNDPQNLNGESAAGSAVSGFAATFSSI</sequence>
<dbReference type="PRINTS" id="PR00813">
    <property type="entry name" value="BCTERIALGSPG"/>
</dbReference>
<dbReference type="InterPro" id="IPR000983">
    <property type="entry name" value="Bac_GSPG_pilin"/>
</dbReference>
<dbReference type="GO" id="GO:0015628">
    <property type="term" value="P:protein secretion by the type II secretion system"/>
    <property type="evidence" value="ECO:0007669"/>
    <property type="project" value="InterPro"/>
</dbReference>
<dbReference type="Pfam" id="PF07963">
    <property type="entry name" value="N_methyl"/>
    <property type="match status" value="1"/>
</dbReference>
<reference evidence="2 3" key="1">
    <citation type="journal article" date="2019" name="Int. J. Syst. Evol. Microbiol.">
        <title>Capsulimonas corticalis gen. nov., sp. nov., an aerobic capsulated bacterium, of a novel bacterial order, Capsulimonadales ord. nov., of the class Armatimonadia of the phylum Armatimonadetes.</title>
        <authorList>
            <person name="Li J."/>
            <person name="Kudo C."/>
            <person name="Tonouchi A."/>
        </authorList>
    </citation>
    <scope>NUCLEOTIDE SEQUENCE [LARGE SCALE GENOMIC DNA]</scope>
    <source>
        <strain evidence="2 3">AX-7</strain>
    </source>
</reference>
<dbReference type="PANTHER" id="PTHR30093">
    <property type="entry name" value="GENERAL SECRETION PATHWAY PROTEIN G"/>
    <property type="match status" value="1"/>
</dbReference>
<name>A0A402D6P9_9BACT</name>
<evidence type="ECO:0000313" key="2">
    <source>
        <dbReference type="EMBL" id="BDI29330.1"/>
    </source>
</evidence>
<dbReference type="SUPFAM" id="SSF54523">
    <property type="entry name" value="Pili subunits"/>
    <property type="match status" value="1"/>
</dbReference>
<dbReference type="RefSeq" id="WP_165864682.1">
    <property type="nucleotide sequence ID" value="NZ_AP025739.1"/>
</dbReference>
<accession>A0A402D6P9</accession>
<dbReference type="InterPro" id="IPR027558">
    <property type="entry name" value="Pre_pil_HX9DG_C"/>
</dbReference>
<keyword evidence="3" id="KW-1185">Reference proteome</keyword>
<dbReference type="GO" id="GO:0015627">
    <property type="term" value="C:type II protein secretion system complex"/>
    <property type="evidence" value="ECO:0007669"/>
    <property type="project" value="InterPro"/>
</dbReference>
<keyword evidence="1" id="KW-0488">Methylation</keyword>
<dbReference type="InterPro" id="IPR012902">
    <property type="entry name" value="N_methyl_site"/>
</dbReference>
<dbReference type="Pfam" id="PF07596">
    <property type="entry name" value="SBP_bac_10"/>
    <property type="match status" value="1"/>
</dbReference>
<organism evidence="2 3">
    <name type="scientific">Capsulimonas corticalis</name>
    <dbReference type="NCBI Taxonomy" id="2219043"/>
    <lineage>
        <taxon>Bacteria</taxon>
        <taxon>Bacillati</taxon>
        <taxon>Armatimonadota</taxon>
        <taxon>Armatimonadia</taxon>
        <taxon>Capsulimonadales</taxon>
        <taxon>Capsulimonadaceae</taxon>
        <taxon>Capsulimonas</taxon>
    </lineage>
</organism>
<dbReference type="InterPro" id="IPR011453">
    <property type="entry name" value="DUF1559"/>
</dbReference>
<proteinExistence type="predicted"/>
<evidence type="ECO:0000256" key="1">
    <source>
        <dbReference type="ARBA" id="ARBA00022481"/>
    </source>
</evidence>
<dbReference type="NCBIfam" id="TIGR02532">
    <property type="entry name" value="IV_pilin_GFxxxE"/>
    <property type="match status" value="1"/>
</dbReference>
<dbReference type="EMBL" id="AP025739">
    <property type="protein sequence ID" value="BDI29330.1"/>
    <property type="molecule type" value="Genomic_DNA"/>
</dbReference>
<protein>
    <submittedName>
        <fullName evidence="2">Uncharacterized protein</fullName>
    </submittedName>
</protein>
<evidence type="ECO:0000313" key="3">
    <source>
        <dbReference type="Proteomes" id="UP000287394"/>
    </source>
</evidence>
<dbReference type="InterPro" id="IPR045584">
    <property type="entry name" value="Pilin-like"/>
</dbReference>
<dbReference type="Gene3D" id="3.30.700.10">
    <property type="entry name" value="Glycoprotein, Type 4 Pilin"/>
    <property type="match status" value="1"/>
</dbReference>
<dbReference type="AlphaFoldDB" id="A0A402D6P9"/>
<dbReference type="NCBIfam" id="TIGR04294">
    <property type="entry name" value="pre_pil_HX9DG"/>
    <property type="match status" value="1"/>
</dbReference>
<gene>
    <name evidence="2" type="ORF">CCAX7_13810</name>
</gene>